<dbReference type="InterPro" id="IPR032353">
    <property type="entry name" value="AZUL"/>
</dbReference>
<feature type="compositionally biased region" description="Polar residues" evidence="6">
    <location>
        <begin position="499"/>
        <end position="514"/>
    </location>
</feature>
<accession>A0ABR4MR72</accession>
<reference evidence="8 9" key="1">
    <citation type="submission" date="2020-05" db="EMBL/GenBank/DDBJ databases">
        <title>Ceratocystis lukuohia genome.</title>
        <authorList>
            <person name="Harrington T.C."/>
            <person name="Kim K."/>
            <person name="Mayers C.G."/>
        </authorList>
    </citation>
    <scope>NUCLEOTIDE SEQUENCE [LARGE SCALE GENOMIC DNA]</scope>
    <source>
        <strain evidence="8 9">C4212</strain>
    </source>
</reference>
<dbReference type="SUPFAM" id="SSF56204">
    <property type="entry name" value="Hect, E3 ligase catalytic domain"/>
    <property type="match status" value="1"/>
</dbReference>
<dbReference type="Gene3D" id="3.30.2410.10">
    <property type="entry name" value="Hect, E3 ligase catalytic domain"/>
    <property type="match status" value="1"/>
</dbReference>
<evidence type="ECO:0000256" key="1">
    <source>
        <dbReference type="ARBA" id="ARBA00000885"/>
    </source>
</evidence>
<gene>
    <name evidence="8" type="ORF">HOO65_010143</name>
</gene>
<feature type="compositionally biased region" description="Polar residues" evidence="6">
    <location>
        <begin position="162"/>
        <end position="173"/>
    </location>
</feature>
<evidence type="ECO:0000256" key="6">
    <source>
        <dbReference type="SAM" id="MobiDB-lite"/>
    </source>
</evidence>
<dbReference type="PANTHER" id="PTHR45700">
    <property type="entry name" value="UBIQUITIN-PROTEIN LIGASE E3C"/>
    <property type="match status" value="1"/>
</dbReference>
<dbReference type="Gene3D" id="3.30.2160.10">
    <property type="entry name" value="Hect, E3 ligase catalytic domain"/>
    <property type="match status" value="1"/>
</dbReference>
<dbReference type="PROSITE" id="PS50237">
    <property type="entry name" value="HECT"/>
    <property type="match status" value="1"/>
</dbReference>
<protein>
    <recommendedName>
        <fullName evidence="2">HECT-type E3 ubiquitin transferase</fullName>
        <ecNumber evidence="2">2.3.2.26</ecNumber>
    </recommendedName>
</protein>
<feature type="compositionally biased region" description="Polar residues" evidence="6">
    <location>
        <begin position="343"/>
        <end position="388"/>
    </location>
</feature>
<evidence type="ECO:0000256" key="4">
    <source>
        <dbReference type="ARBA" id="ARBA00022786"/>
    </source>
</evidence>
<dbReference type="GeneID" id="98114389"/>
<dbReference type="Pfam" id="PF00632">
    <property type="entry name" value="HECT"/>
    <property type="match status" value="1"/>
</dbReference>
<dbReference type="EMBL" id="JABSNW010000001">
    <property type="protein sequence ID" value="KAL2890785.1"/>
    <property type="molecule type" value="Genomic_DNA"/>
</dbReference>
<feature type="compositionally biased region" description="Basic and acidic residues" evidence="6">
    <location>
        <begin position="1711"/>
        <end position="1750"/>
    </location>
</feature>
<dbReference type="InterPro" id="IPR006073">
    <property type="entry name" value="GTP-bd"/>
</dbReference>
<comment type="caution">
    <text evidence="8">The sequence shown here is derived from an EMBL/GenBank/DDBJ whole genome shotgun (WGS) entry which is preliminary data.</text>
</comment>
<evidence type="ECO:0000259" key="7">
    <source>
        <dbReference type="PROSITE" id="PS50237"/>
    </source>
</evidence>
<dbReference type="Gene3D" id="3.40.50.300">
    <property type="entry name" value="P-loop containing nucleotide triphosphate hydrolases"/>
    <property type="match status" value="1"/>
</dbReference>
<dbReference type="InterPro" id="IPR044611">
    <property type="entry name" value="E3A/B/C-like"/>
</dbReference>
<dbReference type="EC" id="2.3.2.26" evidence="2"/>
<proteinExistence type="predicted"/>
<dbReference type="RefSeq" id="XP_070861965.1">
    <property type="nucleotide sequence ID" value="XM_071005236.1"/>
</dbReference>
<evidence type="ECO:0000256" key="2">
    <source>
        <dbReference type="ARBA" id="ARBA00012485"/>
    </source>
</evidence>
<feature type="domain" description="HECT" evidence="7">
    <location>
        <begin position="967"/>
        <end position="1324"/>
    </location>
</feature>
<feature type="active site" description="Glycyl thioester intermediate" evidence="5">
    <location>
        <position position="1292"/>
    </location>
</feature>
<feature type="region of interest" description="Disordered" evidence="6">
    <location>
        <begin position="162"/>
        <end position="227"/>
    </location>
</feature>
<feature type="compositionally biased region" description="Polar residues" evidence="6">
    <location>
        <begin position="1752"/>
        <end position="1762"/>
    </location>
</feature>
<sequence length="1820" mass="203598">MTRESSRRSVFGATANAAAQADMTAYNDLLGLLWEHTTFPRLPHDAPQELRDYLVGLDDPRQVYKVHHASRRYGFMTLVEKFVHQLQHGCGSPSCSTSTCLTCRQHVVGSAPIRRYNPNSARTLAVFLASQDSPERLLCPFLLPPSTPSDTVNSLSFSQSPWYQNRASPTPSGSKAALAQKRIGPSKHRRVPLAPVSPQDSKGISTSTSHGQHSSSSSIGASGPHLVINEKPVNKDHRSVSANVFGTVAFRMLEWLTPNSLAALSYKASAAEQDDITLQEAAAIPLPSSAVGSPRSRSPVCGSSTDSIKNRPRDNDAPDSFVPYFQDHDTSSSEESYCYLATSESSKSSGTGRNQALGSLARQSSNAHVKSSLIPPTNTASPKTSGRLSQDPHPQPVDDHLSQSLVSPKLALPEKQLKHPRPPQSVPNRSLSEIVPRVDFFEAHNKTNRKTSSLDAESPLKMKPWPPLMQDIAVTPPIFSEDADASSSNSSRDTELKSTSDNSLIEKPTATSPDDMTLLPQSLDYLSLEIIEFVYRAMKEDGTAEKHYFRPARMSRETPEEFGSKLFRIGRPKSFSQYPAAMRSEWQSFFIQSIFHSLSCPQALIKSFSRDDSLLSSRAMWWGLAKLIDSQPTLVFHSLWMASSSLFSVPKPLQALRSPTTQVFRKSDVSLTNKEAGEIMTICLHALVALIPEVSNRNTLYDISRLRSMGLSVASKSKATTETYLQCDDAYTDEVALRLARRLFLALVARQHYADMGAVTWLNDDEDANWDVLQPLWNQLDQLNVDDKDSSHLERVVIILLDWARTVIIRDWDGEGEFNCNSAFAGALMLFEHMYSKRRELFISDINLRIDYFSERLDCTALPISWINFTSSSKRKHILDYPFIFSPATRVSQFRAINFSRMNRGYEDSTSAWETTRNPINSTPINNRLLSNFLHERMKKYTSKYLILHVSRENIVKDTFDQLWKRHEHELLRPLKVHLGEDDGEEGFDSGGVQQEFFRHVISKCLDPEYGAFTIDSRTHMAWFVPGSIVESWKFELIGLLMSLALFNGLTLPVTFPKALYRRLLGCPVSDLQHIEDGWPDLANGLTTLLEWDEANGLIEDVFARTYEFSVDMFGEPVSRQMDSENPEWPQLGAVALGQQTLVADNPEDAPMVTHSNRSAYVSDYIHYLTDVSIRTQFEAFQRGFNTCIHPKSLQLLTPPLLQSLVEGIQEIDISELRRYARYVGWDASHRTIRDFWTVVKRFDSSMKRKLLEFVTASDRVPVGGIKNLQFVVQRNGEETGDHPRLPTAYTCYGTLLLPSYRDKEQLKERLCMALENAQGFGLFSTSLSSLGQAEAAIGPSNENSRKTSREVEVPSLWDSPSIVFDAASENPRFHSREMTKAIDFFQAVTTPKAVFQYSANTFYDHRINDYVPEVCVLGCSNAGKSTFVNALLGAPLARSSSTPGYTKLMNVFGCGPFVPRAEVARWAAAYAAVRRAQKSSKPIPRLGAPRSLMLVDSPGYGFKSRGEWGAHIDKYLRQRKSLRGIVLLVRAELPLTQADAYILEMLADVSRERRRAAAVAAASTDSSSDAAKNNIQPVGVTIILTRADRCEEQQRGKSWLSVCAERVREIRECLTQLGTQRTGGWVPQIYVSAAGMSGSVATARDEKMRVRRVGEHAGMGGARVAVLKMAGIIAPDAVPQHAEEEVNQWERLEEAIAKREEMTGRQARGNKAERFQSRSEYKVQREVKKQETRKSRKNEKKEMKREAKLGENTSRRPNQVSSPPPEFAERSLPATKDKARTSDDDKISPQNRALEEGESGHIGYDGQIVSFDDLFTKKD</sequence>
<dbReference type="InterPro" id="IPR035983">
    <property type="entry name" value="Hect_E3_ubiquitin_ligase"/>
</dbReference>
<dbReference type="Pfam" id="PF01926">
    <property type="entry name" value="MMR_HSR1"/>
    <property type="match status" value="1"/>
</dbReference>
<dbReference type="InterPro" id="IPR027417">
    <property type="entry name" value="P-loop_NTPase"/>
</dbReference>
<keyword evidence="3" id="KW-0808">Transferase</keyword>
<feature type="region of interest" description="Disordered" evidence="6">
    <location>
        <begin position="480"/>
        <end position="516"/>
    </location>
</feature>
<feature type="region of interest" description="Disordered" evidence="6">
    <location>
        <begin position="1701"/>
        <end position="1820"/>
    </location>
</feature>
<dbReference type="InterPro" id="IPR042556">
    <property type="entry name" value="AZUL_sf"/>
</dbReference>
<feature type="compositionally biased region" description="Low complexity" evidence="6">
    <location>
        <begin position="203"/>
        <end position="223"/>
    </location>
</feature>
<comment type="catalytic activity">
    <reaction evidence="1">
        <text>S-ubiquitinyl-[E2 ubiquitin-conjugating enzyme]-L-cysteine + [acceptor protein]-L-lysine = [E2 ubiquitin-conjugating enzyme]-L-cysteine + N(6)-ubiquitinyl-[acceptor protein]-L-lysine.</text>
        <dbReference type="EC" id="2.3.2.26"/>
    </reaction>
</comment>
<dbReference type="SMART" id="SM00119">
    <property type="entry name" value="HECTc"/>
    <property type="match status" value="1"/>
</dbReference>
<dbReference type="InterPro" id="IPR000569">
    <property type="entry name" value="HECT_dom"/>
</dbReference>
<feature type="region of interest" description="Disordered" evidence="6">
    <location>
        <begin position="412"/>
        <end position="431"/>
    </location>
</feature>
<dbReference type="Proteomes" id="UP001610728">
    <property type="component" value="Unassembled WGS sequence"/>
</dbReference>
<name>A0ABR4MR72_9PEZI</name>
<feature type="compositionally biased region" description="Basic and acidic residues" evidence="6">
    <location>
        <begin position="1776"/>
        <end position="1800"/>
    </location>
</feature>
<evidence type="ECO:0000256" key="3">
    <source>
        <dbReference type="ARBA" id="ARBA00022679"/>
    </source>
</evidence>
<evidence type="ECO:0000313" key="8">
    <source>
        <dbReference type="EMBL" id="KAL2890785.1"/>
    </source>
</evidence>
<keyword evidence="9" id="KW-1185">Reference proteome</keyword>
<organism evidence="8 9">
    <name type="scientific">Ceratocystis lukuohia</name>
    <dbReference type="NCBI Taxonomy" id="2019550"/>
    <lineage>
        <taxon>Eukaryota</taxon>
        <taxon>Fungi</taxon>
        <taxon>Dikarya</taxon>
        <taxon>Ascomycota</taxon>
        <taxon>Pezizomycotina</taxon>
        <taxon>Sordariomycetes</taxon>
        <taxon>Hypocreomycetidae</taxon>
        <taxon>Microascales</taxon>
        <taxon>Ceratocystidaceae</taxon>
        <taxon>Ceratocystis</taxon>
    </lineage>
</organism>
<feature type="region of interest" description="Disordered" evidence="6">
    <location>
        <begin position="343"/>
        <end position="401"/>
    </location>
</feature>
<dbReference type="PANTHER" id="PTHR45700:SF8">
    <property type="entry name" value="HECT-TYPE E3 UBIQUITIN TRANSFERASE"/>
    <property type="match status" value="1"/>
</dbReference>
<evidence type="ECO:0000256" key="5">
    <source>
        <dbReference type="PROSITE-ProRule" id="PRU00104"/>
    </source>
</evidence>
<keyword evidence="4 5" id="KW-0833">Ubl conjugation pathway</keyword>
<dbReference type="Pfam" id="PF16558">
    <property type="entry name" value="AZUL"/>
    <property type="match status" value="1"/>
</dbReference>
<dbReference type="SUPFAM" id="SSF52540">
    <property type="entry name" value="P-loop containing nucleoside triphosphate hydrolases"/>
    <property type="match status" value="1"/>
</dbReference>
<evidence type="ECO:0000313" key="9">
    <source>
        <dbReference type="Proteomes" id="UP001610728"/>
    </source>
</evidence>
<dbReference type="Gene3D" id="3.90.1750.10">
    <property type="entry name" value="Hect, E3 ligase catalytic domains"/>
    <property type="match status" value="1"/>
</dbReference>
<feature type="region of interest" description="Disordered" evidence="6">
    <location>
        <begin position="288"/>
        <end position="329"/>
    </location>
</feature>
<dbReference type="Gene3D" id="6.10.130.10">
    <property type="entry name" value="Ubiquitin-protein ligase E3A, N-terminal zinc-binding domain (AZUL)"/>
    <property type="match status" value="1"/>
</dbReference>